<evidence type="ECO:0000256" key="1">
    <source>
        <dbReference type="SAM" id="Phobius"/>
    </source>
</evidence>
<dbReference type="Pfam" id="PF00990">
    <property type="entry name" value="GGDEF"/>
    <property type="match status" value="1"/>
</dbReference>
<dbReference type="PROSITE" id="PS50883">
    <property type="entry name" value="EAL"/>
    <property type="match status" value="1"/>
</dbReference>
<feature type="domain" description="PAS" evidence="2">
    <location>
        <begin position="126"/>
        <end position="187"/>
    </location>
</feature>
<gene>
    <name evidence="6" type="ORF">E4L96_06000</name>
</gene>
<keyword evidence="1" id="KW-0812">Transmembrane</keyword>
<dbReference type="Pfam" id="PF08448">
    <property type="entry name" value="PAS_4"/>
    <property type="match status" value="1"/>
</dbReference>
<dbReference type="SUPFAM" id="SSF55785">
    <property type="entry name" value="PYP-like sensor domain (PAS domain)"/>
    <property type="match status" value="2"/>
</dbReference>
<dbReference type="Gene3D" id="3.20.20.450">
    <property type="entry name" value="EAL domain"/>
    <property type="match status" value="1"/>
</dbReference>
<reference evidence="6 7" key="1">
    <citation type="submission" date="2019-03" db="EMBL/GenBank/DDBJ databases">
        <title>Draft Genome Sequence of Massilia arenosa sp. nov., a Novel Massilia Species Isolated from a Sandy-loam Maize Soil.</title>
        <authorList>
            <person name="Raths R."/>
            <person name="Peta V."/>
            <person name="Bucking H."/>
        </authorList>
    </citation>
    <scope>NUCLEOTIDE SEQUENCE [LARGE SCALE GENOMIC DNA]</scope>
    <source>
        <strain evidence="6 7">MC02</strain>
    </source>
</reference>
<proteinExistence type="predicted"/>
<dbReference type="SMART" id="SM00086">
    <property type="entry name" value="PAC"/>
    <property type="match status" value="1"/>
</dbReference>
<dbReference type="SUPFAM" id="SSF141868">
    <property type="entry name" value="EAL domain-like"/>
    <property type="match status" value="1"/>
</dbReference>
<dbReference type="InterPro" id="IPR029787">
    <property type="entry name" value="Nucleotide_cyclase"/>
</dbReference>
<dbReference type="OrthoDB" id="9813903at2"/>
<dbReference type="InterPro" id="IPR013767">
    <property type="entry name" value="PAS_fold"/>
</dbReference>
<dbReference type="SMART" id="SM00267">
    <property type="entry name" value="GGDEF"/>
    <property type="match status" value="1"/>
</dbReference>
<feature type="transmembrane region" description="Helical" evidence="1">
    <location>
        <begin position="12"/>
        <end position="31"/>
    </location>
</feature>
<dbReference type="NCBIfam" id="TIGR00229">
    <property type="entry name" value="sensory_box"/>
    <property type="match status" value="2"/>
</dbReference>
<dbReference type="EMBL" id="SPVF01000083">
    <property type="protein sequence ID" value="TFW24717.1"/>
    <property type="molecule type" value="Genomic_DNA"/>
</dbReference>
<dbReference type="Pfam" id="PF00563">
    <property type="entry name" value="EAL"/>
    <property type="match status" value="1"/>
</dbReference>
<evidence type="ECO:0000259" key="2">
    <source>
        <dbReference type="PROSITE" id="PS50112"/>
    </source>
</evidence>
<dbReference type="PANTHER" id="PTHR44757:SF2">
    <property type="entry name" value="BIOFILM ARCHITECTURE MAINTENANCE PROTEIN MBAA"/>
    <property type="match status" value="1"/>
</dbReference>
<dbReference type="InterPro" id="IPR001610">
    <property type="entry name" value="PAC"/>
</dbReference>
<dbReference type="InterPro" id="IPR035965">
    <property type="entry name" value="PAS-like_dom_sf"/>
</dbReference>
<accession>A0A4Y9SLF3</accession>
<dbReference type="SMART" id="SM00091">
    <property type="entry name" value="PAS"/>
    <property type="match status" value="2"/>
</dbReference>
<evidence type="ECO:0000313" key="6">
    <source>
        <dbReference type="EMBL" id="TFW24717.1"/>
    </source>
</evidence>
<dbReference type="CDD" id="cd01949">
    <property type="entry name" value="GGDEF"/>
    <property type="match status" value="1"/>
</dbReference>
<dbReference type="Gene3D" id="3.30.450.20">
    <property type="entry name" value="PAS domain"/>
    <property type="match status" value="2"/>
</dbReference>
<dbReference type="InterPro" id="IPR000700">
    <property type="entry name" value="PAS-assoc_C"/>
</dbReference>
<dbReference type="InterPro" id="IPR043128">
    <property type="entry name" value="Rev_trsase/Diguanyl_cyclase"/>
</dbReference>
<dbReference type="Proteomes" id="UP000298438">
    <property type="component" value="Unassembled WGS sequence"/>
</dbReference>
<dbReference type="PROSITE" id="PS50112">
    <property type="entry name" value="PAS"/>
    <property type="match status" value="1"/>
</dbReference>
<dbReference type="PROSITE" id="PS50887">
    <property type="entry name" value="GGDEF"/>
    <property type="match status" value="1"/>
</dbReference>
<evidence type="ECO:0000259" key="4">
    <source>
        <dbReference type="PROSITE" id="PS50883"/>
    </source>
</evidence>
<evidence type="ECO:0000259" key="5">
    <source>
        <dbReference type="PROSITE" id="PS50887"/>
    </source>
</evidence>
<dbReference type="InterPro" id="IPR000160">
    <property type="entry name" value="GGDEF_dom"/>
</dbReference>
<keyword evidence="1" id="KW-1133">Transmembrane helix</keyword>
<dbReference type="PANTHER" id="PTHR44757">
    <property type="entry name" value="DIGUANYLATE CYCLASE DGCP"/>
    <property type="match status" value="1"/>
</dbReference>
<dbReference type="NCBIfam" id="TIGR00254">
    <property type="entry name" value="GGDEF"/>
    <property type="match status" value="1"/>
</dbReference>
<dbReference type="Gene3D" id="3.30.70.270">
    <property type="match status" value="1"/>
</dbReference>
<dbReference type="InterPro" id="IPR013656">
    <property type="entry name" value="PAS_4"/>
</dbReference>
<dbReference type="AlphaFoldDB" id="A0A4Y9SLF3"/>
<dbReference type="InterPro" id="IPR000014">
    <property type="entry name" value="PAS"/>
</dbReference>
<feature type="domain" description="PAC" evidence="3">
    <location>
        <begin position="198"/>
        <end position="250"/>
    </location>
</feature>
<evidence type="ECO:0000313" key="7">
    <source>
        <dbReference type="Proteomes" id="UP000298438"/>
    </source>
</evidence>
<evidence type="ECO:0000259" key="3">
    <source>
        <dbReference type="PROSITE" id="PS50113"/>
    </source>
</evidence>
<feature type="domain" description="GGDEF" evidence="5">
    <location>
        <begin position="282"/>
        <end position="417"/>
    </location>
</feature>
<protein>
    <submittedName>
        <fullName evidence="6">EAL domain-containing protein</fullName>
    </submittedName>
</protein>
<dbReference type="GO" id="GO:0006355">
    <property type="term" value="P:regulation of DNA-templated transcription"/>
    <property type="evidence" value="ECO:0007669"/>
    <property type="project" value="InterPro"/>
</dbReference>
<name>A0A4Y9SLF3_9BURK</name>
<dbReference type="SUPFAM" id="SSF55073">
    <property type="entry name" value="Nucleotide cyclase"/>
    <property type="match status" value="1"/>
</dbReference>
<dbReference type="InterPro" id="IPR035919">
    <property type="entry name" value="EAL_sf"/>
</dbReference>
<keyword evidence="1" id="KW-0472">Membrane</keyword>
<dbReference type="InterPro" id="IPR001633">
    <property type="entry name" value="EAL_dom"/>
</dbReference>
<dbReference type="CDD" id="cd00130">
    <property type="entry name" value="PAS"/>
    <property type="match status" value="2"/>
</dbReference>
<feature type="domain" description="EAL" evidence="4">
    <location>
        <begin position="426"/>
        <end position="678"/>
    </location>
</feature>
<sequence length="680" mass="75338">MQRLREHAWYNDLFLLAPVGYFVIGLDGVVLQANIAGAEMFAIDRRTAPGRNFRTFVAPRFREDFDGFLSQAVNSRETVQVRLELERSRPGCAFPATLLGSEDGSAQACRVIVEYAMGRLDALERSEARLRRIVHSAVEGVWEVDADSITSFVNPAMAAMLGYGIEDMLGRHLMEFIDEEGRALMERYVARRRQGVADRYEFKFVGRDGAPVWTALSTSPIFDHAGAYRGALALVTDISGRRRNEELTWAQASFDALTGLPNRHVFADRLQQEVRRTGRGRGMLALLYVEVDRLRDIHDGHGPEARDRVLQEASRRIAACVRASDTLARLEDDTFAVLLPGLEQPATVERVAQDIVQRIGHGMPLAEGQADLALSASIGIAVCPKDSGHAEELQAFAERAMRNARRGGGNRYCYYTPELQASAQSRQALAAGLREAIEKEQFEMMYQPIVSLATGEVHKAEALLRWRHPTRGLLEPAEFIPYAEASGMIVRIGDWAFRQAARQAGEWRERIGDGMQVTVNASSAQLRPGIEPSRGWLGFMRELGLAPEAMAIEVKESALQQDANERLRQLREEGMQLLLDDFGTGLSSLSKLTAGGLDYVKIDRTFVSRVEEEGSELALCEAIIAAAHRLGLKVVAEGVETRVQCALLTDAGCDYAQGYLFSPPVPAPELEELARARMLH</sequence>
<dbReference type="InterPro" id="IPR052155">
    <property type="entry name" value="Biofilm_reg_signaling"/>
</dbReference>
<dbReference type="PROSITE" id="PS50113">
    <property type="entry name" value="PAC"/>
    <property type="match status" value="1"/>
</dbReference>
<dbReference type="SMART" id="SM00052">
    <property type="entry name" value="EAL"/>
    <property type="match status" value="1"/>
</dbReference>
<keyword evidence="7" id="KW-1185">Reference proteome</keyword>
<organism evidence="6 7">
    <name type="scientific">Zemynaea arenosa</name>
    <dbReference type="NCBI Taxonomy" id="2561931"/>
    <lineage>
        <taxon>Bacteria</taxon>
        <taxon>Pseudomonadati</taxon>
        <taxon>Pseudomonadota</taxon>
        <taxon>Betaproteobacteria</taxon>
        <taxon>Burkholderiales</taxon>
        <taxon>Oxalobacteraceae</taxon>
        <taxon>Telluria group</taxon>
        <taxon>Zemynaea</taxon>
    </lineage>
</organism>
<dbReference type="Pfam" id="PF00989">
    <property type="entry name" value="PAS"/>
    <property type="match status" value="1"/>
</dbReference>
<dbReference type="CDD" id="cd01948">
    <property type="entry name" value="EAL"/>
    <property type="match status" value="1"/>
</dbReference>
<comment type="caution">
    <text evidence="6">The sequence shown here is derived from an EMBL/GenBank/DDBJ whole genome shotgun (WGS) entry which is preliminary data.</text>
</comment>